<comment type="caution">
    <text evidence="2">The sequence shown here is derived from an EMBL/GenBank/DDBJ whole genome shotgun (WGS) entry which is preliminary data.</text>
</comment>
<evidence type="ECO:0000313" key="3">
    <source>
        <dbReference type="Proteomes" id="UP001145072"/>
    </source>
</evidence>
<reference evidence="2" key="1">
    <citation type="submission" date="2022-06" db="EMBL/GenBank/DDBJ databases">
        <title>Aquibacillus sp. a new bacterium isolated from soil saline samples.</title>
        <authorList>
            <person name="Galisteo C."/>
            <person name="De La Haba R."/>
            <person name="Sanchez-Porro C."/>
            <person name="Ventosa A."/>
        </authorList>
    </citation>
    <scope>NUCLEOTIDE SEQUENCE</scope>
    <source>
        <strain evidence="2">JCM 12387</strain>
    </source>
</reference>
<organism evidence="2 3">
    <name type="scientific">Aquibacillus koreensis</name>
    <dbReference type="NCBI Taxonomy" id="279446"/>
    <lineage>
        <taxon>Bacteria</taxon>
        <taxon>Bacillati</taxon>
        <taxon>Bacillota</taxon>
        <taxon>Bacilli</taxon>
        <taxon>Bacillales</taxon>
        <taxon>Bacillaceae</taxon>
        <taxon>Aquibacillus</taxon>
    </lineage>
</organism>
<keyword evidence="1" id="KW-0812">Transmembrane</keyword>
<protein>
    <submittedName>
        <fullName evidence="2">Uncharacterized protein</fullName>
    </submittedName>
</protein>
<dbReference type="EMBL" id="JAMQJZ010000010">
    <property type="protein sequence ID" value="MDC3421394.1"/>
    <property type="molecule type" value="Genomic_DNA"/>
</dbReference>
<accession>A0A9X3WQ50</accession>
<name>A0A9X3WQ50_9BACI</name>
<evidence type="ECO:0000313" key="2">
    <source>
        <dbReference type="EMBL" id="MDC3421394.1"/>
    </source>
</evidence>
<keyword evidence="3" id="KW-1185">Reference proteome</keyword>
<evidence type="ECO:0000256" key="1">
    <source>
        <dbReference type="SAM" id="Phobius"/>
    </source>
</evidence>
<proteinExistence type="predicted"/>
<feature type="transmembrane region" description="Helical" evidence="1">
    <location>
        <begin position="29"/>
        <end position="50"/>
    </location>
</feature>
<dbReference type="AlphaFoldDB" id="A0A9X3WQ50"/>
<keyword evidence="1" id="KW-1133">Transmembrane helix</keyword>
<sequence>MYIFLVFLAIAFIGIMLYLTITKRNPWKFIVIILVIIIGALLLIGFRFTASSALPNGTKPIESIETIYGKAILYEDVNNHTFGLAEIHRSIGFLYHYSGGASEYILEGNEPFQAVGFGSDEQDGFMVGIKTGNPNIKYIVVGNHLEDLTTSDPYNFNMETVEEYPNSYHVKDIVDNHAFFVLNEYSEETWTIRALDKDGNLIADKLFGTGEARYVEW</sequence>
<keyword evidence="1" id="KW-0472">Membrane</keyword>
<gene>
    <name evidence="2" type="ORF">NC661_13540</name>
</gene>
<feature type="transmembrane region" description="Helical" evidence="1">
    <location>
        <begin position="6"/>
        <end position="22"/>
    </location>
</feature>
<dbReference type="RefSeq" id="WP_259869406.1">
    <property type="nucleotide sequence ID" value="NZ_JAMQJZ010000010.1"/>
</dbReference>
<dbReference type="Proteomes" id="UP001145072">
    <property type="component" value="Unassembled WGS sequence"/>
</dbReference>